<protein>
    <submittedName>
        <fullName evidence="1">Uncharacterized protein</fullName>
    </submittedName>
</protein>
<comment type="caution">
    <text evidence="1">The sequence shown here is derived from an EMBL/GenBank/DDBJ whole genome shotgun (WGS) entry which is preliminary data.</text>
</comment>
<dbReference type="EMBL" id="JAVYJV010000017">
    <property type="protein sequence ID" value="KAK4348427.1"/>
    <property type="molecule type" value="Genomic_DNA"/>
</dbReference>
<sequence length="84" mass="9289">MQPNNNKILRRTLSVPPVFNSFSNFCRYMNSQSPENGKNNSISVKLPLRRSISNPSAPDIILPLAPATATLVLASENTKRKSYA</sequence>
<keyword evidence="2" id="KW-1185">Reference proteome</keyword>
<evidence type="ECO:0000313" key="2">
    <source>
        <dbReference type="Proteomes" id="UP001291623"/>
    </source>
</evidence>
<evidence type="ECO:0000313" key="1">
    <source>
        <dbReference type="EMBL" id="KAK4348427.1"/>
    </source>
</evidence>
<gene>
    <name evidence="1" type="ORF">RND71_031182</name>
</gene>
<accession>A0AAE1UYN3</accession>
<dbReference type="Proteomes" id="UP001291623">
    <property type="component" value="Unassembled WGS sequence"/>
</dbReference>
<proteinExistence type="predicted"/>
<reference evidence="1" key="1">
    <citation type="submission" date="2023-12" db="EMBL/GenBank/DDBJ databases">
        <title>Genome assembly of Anisodus tanguticus.</title>
        <authorList>
            <person name="Wang Y.-J."/>
        </authorList>
    </citation>
    <scope>NUCLEOTIDE SEQUENCE</scope>
    <source>
        <strain evidence="1">KB-2021</strain>
        <tissue evidence="1">Leaf</tissue>
    </source>
</reference>
<organism evidence="1 2">
    <name type="scientific">Anisodus tanguticus</name>
    <dbReference type="NCBI Taxonomy" id="243964"/>
    <lineage>
        <taxon>Eukaryota</taxon>
        <taxon>Viridiplantae</taxon>
        <taxon>Streptophyta</taxon>
        <taxon>Embryophyta</taxon>
        <taxon>Tracheophyta</taxon>
        <taxon>Spermatophyta</taxon>
        <taxon>Magnoliopsida</taxon>
        <taxon>eudicotyledons</taxon>
        <taxon>Gunneridae</taxon>
        <taxon>Pentapetalae</taxon>
        <taxon>asterids</taxon>
        <taxon>lamiids</taxon>
        <taxon>Solanales</taxon>
        <taxon>Solanaceae</taxon>
        <taxon>Solanoideae</taxon>
        <taxon>Hyoscyameae</taxon>
        <taxon>Anisodus</taxon>
    </lineage>
</organism>
<name>A0AAE1UYN3_9SOLA</name>
<dbReference type="AlphaFoldDB" id="A0AAE1UYN3"/>